<dbReference type="InterPro" id="IPR024280">
    <property type="entry name" value="FAM167"/>
</dbReference>
<sequence>MGGRKDDVARPQKPNRNRPLSAVLEEFELDDHDNKGNVIIITTATSKNNNDVKKNDVNANKEGRDTTKPCEHSPGDTQNGNQTQETITRGISILTYSQSSNITRESEGSSESCDGSPKRQNILTSLGTIEESPTIQRSGSLQSIDESPRIQRSGSIKGIDDSPTSRTQRSGSIKSVGSSEESPITPRRSSLLSIGSSGSESSPKSPRRGSLRGRRQALTPSLSPKIGRRGSSTFSARLASQNDVIPSDDDTLSPSDLMRVKQTTDRLHLSTRRPSVMQWREQYVECPKFPAHQNAGNGDVTEQHGGGKSEEGRWTAERTQRINTALDWIKNELLEMRAQDQLLARQLLSIRSDIYQLKLARSCEEHQDMLDDVQSELEELQEFADVLDLPTPTITDSPLKHLGVTRMNFSARRFSTC</sequence>
<evidence type="ECO:0000256" key="1">
    <source>
        <dbReference type="ARBA" id="ARBA00005489"/>
    </source>
</evidence>
<dbReference type="PANTHER" id="PTHR32289:SF1">
    <property type="entry name" value="PROTEIN FAM167A-LIKE"/>
    <property type="match status" value="1"/>
</dbReference>
<dbReference type="Pfam" id="PF11652">
    <property type="entry name" value="FAM167"/>
    <property type="match status" value="1"/>
</dbReference>
<feature type="region of interest" description="Disordered" evidence="2">
    <location>
        <begin position="43"/>
        <end position="257"/>
    </location>
</feature>
<comment type="caution">
    <text evidence="3">The sequence shown here is derived from an EMBL/GenBank/DDBJ whole genome shotgun (WGS) entry which is preliminary data.</text>
</comment>
<proteinExistence type="inferred from homology"/>
<feature type="compositionally biased region" description="Basic and acidic residues" evidence="2">
    <location>
        <begin position="50"/>
        <end position="74"/>
    </location>
</feature>
<feature type="compositionally biased region" description="Polar residues" evidence="2">
    <location>
        <begin position="118"/>
        <end position="154"/>
    </location>
</feature>
<feature type="compositionally biased region" description="Polar residues" evidence="2">
    <location>
        <begin position="75"/>
        <end position="103"/>
    </location>
</feature>
<evidence type="ECO:0000256" key="2">
    <source>
        <dbReference type="SAM" id="MobiDB-lite"/>
    </source>
</evidence>
<dbReference type="Proteomes" id="UP001374579">
    <property type="component" value="Unassembled WGS sequence"/>
</dbReference>
<evidence type="ECO:0000313" key="4">
    <source>
        <dbReference type="Proteomes" id="UP001374579"/>
    </source>
</evidence>
<feature type="region of interest" description="Disordered" evidence="2">
    <location>
        <begin position="1"/>
        <end position="22"/>
    </location>
</feature>
<feature type="compositionally biased region" description="Low complexity" evidence="2">
    <location>
        <begin position="186"/>
        <end position="204"/>
    </location>
</feature>
<feature type="compositionally biased region" description="Polar residues" evidence="2">
    <location>
        <begin position="230"/>
        <end position="244"/>
    </location>
</feature>
<organism evidence="3 4">
    <name type="scientific">Littorina saxatilis</name>
    <dbReference type="NCBI Taxonomy" id="31220"/>
    <lineage>
        <taxon>Eukaryota</taxon>
        <taxon>Metazoa</taxon>
        <taxon>Spiralia</taxon>
        <taxon>Lophotrochozoa</taxon>
        <taxon>Mollusca</taxon>
        <taxon>Gastropoda</taxon>
        <taxon>Caenogastropoda</taxon>
        <taxon>Littorinimorpha</taxon>
        <taxon>Littorinoidea</taxon>
        <taxon>Littorinidae</taxon>
        <taxon>Littorina</taxon>
    </lineage>
</organism>
<dbReference type="AlphaFoldDB" id="A0AAN9AR88"/>
<dbReference type="PANTHER" id="PTHR32289">
    <property type="entry name" value="PROTEIN FAM167A"/>
    <property type="match status" value="1"/>
</dbReference>
<keyword evidence="4" id="KW-1185">Reference proteome</keyword>
<feature type="region of interest" description="Disordered" evidence="2">
    <location>
        <begin position="290"/>
        <end position="313"/>
    </location>
</feature>
<dbReference type="InterPro" id="IPR051771">
    <property type="entry name" value="FAM167_domain"/>
</dbReference>
<protein>
    <submittedName>
        <fullName evidence="3">Uncharacterized protein</fullName>
    </submittedName>
</protein>
<gene>
    <name evidence="3" type="ORF">V1264_009355</name>
</gene>
<name>A0AAN9AR88_9CAEN</name>
<feature type="compositionally biased region" description="Basic and acidic residues" evidence="2">
    <location>
        <begin position="1"/>
        <end position="10"/>
    </location>
</feature>
<reference evidence="3 4" key="1">
    <citation type="submission" date="2024-02" db="EMBL/GenBank/DDBJ databases">
        <title>Chromosome-scale genome assembly of the rough periwinkle Littorina saxatilis.</title>
        <authorList>
            <person name="De Jode A."/>
            <person name="Faria R."/>
            <person name="Formenti G."/>
            <person name="Sims Y."/>
            <person name="Smith T.P."/>
            <person name="Tracey A."/>
            <person name="Wood J.M.D."/>
            <person name="Zagrodzka Z.B."/>
            <person name="Johannesson K."/>
            <person name="Butlin R.K."/>
            <person name="Leder E.H."/>
        </authorList>
    </citation>
    <scope>NUCLEOTIDE SEQUENCE [LARGE SCALE GENOMIC DNA]</scope>
    <source>
        <strain evidence="3">Snail1</strain>
        <tissue evidence="3">Muscle</tissue>
    </source>
</reference>
<feature type="compositionally biased region" description="Basic residues" evidence="2">
    <location>
        <begin position="205"/>
        <end position="215"/>
    </location>
</feature>
<accession>A0AAN9AR88</accession>
<comment type="similarity">
    <text evidence="1">Belongs to the FAM167 (SEC) family.</text>
</comment>
<evidence type="ECO:0000313" key="3">
    <source>
        <dbReference type="EMBL" id="KAK7091703.1"/>
    </source>
</evidence>
<feature type="compositionally biased region" description="Basic and acidic residues" evidence="2">
    <location>
        <begin position="301"/>
        <end position="313"/>
    </location>
</feature>
<dbReference type="EMBL" id="JBAMIC010000022">
    <property type="protein sequence ID" value="KAK7091703.1"/>
    <property type="molecule type" value="Genomic_DNA"/>
</dbReference>
<feature type="compositionally biased region" description="Polar residues" evidence="2">
    <location>
        <begin position="162"/>
        <end position="182"/>
    </location>
</feature>